<organism evidence="2 3">
    <name type="scientific">Plasmodium ovale wallikeri</name>
    <dbReference type="NCBI Taxonomy" id="864142"/>
    <lineage>
        <taxon>Eukaryota</taxon>
        <taxon>Sar</taxon>
        <taxon>Alveolata</taxon>
        <taxon>Apicomplexa</taxon>
        <taxon>Aconoidasida</taxon>
        <taxon>Haemosporida</taxon>
        <taxon>Plasmodiidae</taxon>
        <taxon>Plasmodium</taxon>
        <taxon>Plasmodium (Plasmodium)</taxon>
    </lineage>
</organism>
<protein>
    <submittedName>
        <fullName evidence="2">Uncharacterized protein</fullName>
    </submittedName>
</protein>
<evidence type="ECO:0000313" key="3">
    <source>
        <dbReference type="Proteomes" id="UP000078550"/>
    </source>
</evidence>
<evidence type="ECO:0000313" key="1">
    <source>
        <dbReference type="EMBL" id="SBT30798.1"/>
    </source>
</evidence>
<dbReference type="AlphaFoldDB" id="A0A1A8YIN2"/>
<sequence>MKERAYELANICISTHATLFTGNTIKRIPFAKYVTRFERGSSFEKLNFLMRLAHVHGSLPGESAKKLPYCNKVLHRCSPSVSPDMHKIGVDVAGSRHPVLLS</sequence>
<dbReference type="EMBL" id="FLRE01000016">
    <property type="protein sequence ID" value="SBT31409.1"/>
    <property type="molecule type" value="Genomic_DNA"/>
</dbReference>
<dbReference type="EMBL" id="FLRD01000009">
    <property type="protein sequence ID" value="SBT30798.1"/>
    <property type="molecule type" value="Genomic_DNA"/>
</dbReference>
<dbReference type="Proteomes" id="UP000078555">
    <property type="component" value="Unassembled WGS sequence"/>
</dbReference>
<name>A0A1A8YIN2_PLAOA</name>
<reference evidence="2" key="1">
    <citation type="submission" date="2016-05" db="EMBL/GenBank/DDBJ databases">
        <authorList>
            <person name="Lavstsen T."/>
            <person name="Jespersen J.S."/>
        </authorList>
    </citation>
    <scope>NUCLEOTIDE SEQUENCE [LARGE SCALE GENOMIC DNA]</scope>
</reference>
<proteinExistence type="predicted"/>
<dbReference type="Proteomes" id="UP000078550">
    <property type="component" value="Unassembled WGS sequence"/>
</dbReference>
<reference evidence="3 4" key="2">
    <citation type="submission" date="2016-05" db="EMBL/GenBank/DDBJ databases">
        <authorList>
            <person name="Naeem Raeece"/>
        </authorList>
    </citation>
    <scope>NUCLEOTIDE SEQUENCE [LARGE SCALE GENOMIC DNA]</scope>
</reference>
<evidence type="ECO:0000313" key="4">
    <source>
        <dbReference type="Proteomes" id="UP000078555"/>
    </source>
</evidence>
<keyword evidence="4" id="KW-1185">Reference proteome</keyword>
<evidence type="ECO:0000313" key="2">
    <source>
        <dbReference type="EMBL" id="SBT31409.1"/>
    </source>
</evidence>
<accession>A0A1A8YIN2</accession>
<gene>
    <name evidence="1" type="ORF">POVWA1_003890</name>
    <name evidence="2" type="ORF">POVWA2_004030</name>
</gene>